<gene>
    <name evidence="1" type="ORF">BGZ99_000063</name>
</gene>
<dbReference type="Gene3D" id="3.30.530.20">
    <property type="match status" value="1"/>
</dbReference>
<dbReference type="PANTHER" id="PTHR39332:SF7">
    <property type="entry name" value="SRPBCC FAMILY PROTEIN"/>
    <property type="match status" value="1"/>
</dbReference>
<evidence type="ECO:0000313" key="2">
    <source>
        <dbReference type="Proteomes" id="UP000738325"/>
    </source>
</evidence>
<dbReference type="SUPFAM" id="SSF55961">
    <property type="entry name" value="Bet v1-like"/>
    <property type="match status" value="1"/>
</dbReference>
<evidence type="ECO:0000313" key="1">
    <source>
        <dbReference type="EMBL" id="KAG0329834.1"/>
    </source>
</evidence>
<evidence type="ECO:0008006" key="3">
    <source>
        <dbReference type="Google" id="ProtNLM"/>
    </source>
</evidence>
<protein>
    <recommendedName>
        <fullName evidence="3">SRPBCC family protein</fullName>
    </recommendedName>
</protein>
<comment type="caution">
    <text evidence="1">The sequence shown here is derived from an EMBL/GenBank/DDBJ whole genome shotgun (WGS) entry which is preliminary data.</text>
</comment>
<dbReference type="PANTHER" id="PTHR39332">
    <property type="entry name" value="BLL4707 PROTEIN"/>
    <property type="match status" value="1"/>
</dbReference>
<dbReference type="InterPro" id="IPR019587">
    <property type="entry name" value="Polyketide_cyclase/dehydratase"/>
</dbReference>
<proteinExistence type="predicted"/>
<dbReference type="OrthoDB" id="10255646at2759"/>
<accession>A0A9P6V0H0</accession>
<dbReference type="CDD" id="cd07821">
    <property type="entry name" value="PYR_PYL_RCAR_like"/>
    <property type="match status" value="1"/>
</dbReference>
<sequence length="144" mass="15998">MSVTRVVESRVIEAPIDIVWKHVRTVELSFWNAVSRVEISGGAGEVGSTRKISFKDGAVQEVKIVELSDLAHFVSFDFIEAQPPVEFMSALHTITLRKVTANNTTFVEWSAEFSSDAQLAAVIEDSRYKRLEGLEDLAKAVSKK</sequence>
<organism evidence="1 2">
    <name type="scientific">Dissophora globulifera</name>
    <dbReference type="NCBI Taxonomy" id="979702"/>
    <lineage>
        <taxon>Eukaryota</taxon>
        <taxon>Fungi</taxon>
        <taxon>Fungi incertae sedis</taxon>
        <taxon>Mucoromycota</taxon>
        <taxon>Mortierellomycotina</taxon>
        <taxon>Mortierellomycetes</taxon>
        <taxon>Mortierellales</taxon>
        <taxon>Mortierellaceae</taxon>
        <taxon>Dissophora</taxon>
    </lineage>
</organism>
<keyword evidence="2" id="KW-1185">Reference proteome</keyword>
<dbReference type="InterPro" id="IPR023393">
    <property type="entry name" value="START-like_dom_sf"/>
</dbReference>
<name>A0A9P6V0H0_9FUNG</name>
<dbReference type="Proteomes" id="UP000738325">
    <property type="component" value="Unassembled WGS sequence"/>
</dbReference>
<dbReference type="EMBL" id="JAAAIP010000010">
    <property type="protein sequence ID" value="KAG0329834.1"/>
    <property type="molecule type" value="Genomic_DNA"/>
</dbReference>
<dbReference type="AlphaFoldDB" id="A0A9P6V0H0"/>
<reference evidence="1" key="1">
    <citation type="journal article" date="2020" name="Fungal Divers.">
        <title>Resolving the Mortierellaceae phylogeny through synthesis of multi-gene phylogenetics and phylogenomics.</title>
        <authorList>
            <person name="Vandepol N."/>
            <person name="Liber J."/>
            <person name="Desiro A."/>
            <person name="Na H."/>
            <person name="Kennedy M."/>
            <person name="Barry K."/>
            <person name="Grigoriev I.V."/>
            <person name="Miller A.N."/>
            <person name="O'Donnell K."/>
            <person name="Stajich J.E."/>
            <person name="Bonito G."/>
        </authorList>
    </citation>
    <scope>NUCLEOTIDE SEQUENCE</scope>
    <source>
        <strain evidence="1">REB-010B</strain>
    </source>
</reference>
<dbReference type="Pfam" id="PF10604">
    <property type="entry name" value="Polyketide_cyc2"/>
    <property type="match status" value="1"/>
</dbReference>